<evidence type="ECO:0000313" key="2">
    <source>
        <dbReference type="Proteomes" id="UP001281147"/>
    </source>
</evidence>
<accession>A0ACC3NS56</accession>
<reference evidence="1" key="1">
    <citation type="submission" date="2023-07" db="EMBL/GenBank/DDBJ databases">
        <title>Black Yeasts Isolated from many extreme environments.</title>
        <authorList>
            <person name="Coleine C."/>
            <person name="Stajich J.E."/>
            <person name="Selbmann L."/>
        </authorList>
    </citation>
    <scope>NUCLEOTIDE SEQUENCE</scope>
    <source>
        <strain evidence="1">CCFEE 5714</strain>
    </source>
</reference>
<comment type="caution">
    <text evidence="1">The sequence shown here is derived from an EMBL/GenBank/DDBJ whole genome shotgun (WGS) entry which is preliminary data.</text>
</comment>
<gene>
    <name evidence="1" type="ORF">LTR37_002587</name>
</gene>
<organism evidence="1 2">
    <name type="scientific">Vermiconidia calcicola</name>
    <dbReference type="NCBI Taxonomy" id="1690605"/>
    <lineage>
        <taxon>Eukaryota</taxon>
        <taxon>Fungi</taxon>
        <taxon>Dikarya</taxon>
        <taxon>Ascomycota</taxon>
        <taxon>Pezizomycotina</taxon>
        <taxon>Dothideomycetes</taxon>
        <taxon>Dothideomycetidae</taxon>
        <taxon>Mycosphaerellales</taxon>
        <taxon>Extremaceae</taxon>
        <taxon>Vermiconidia</taxon>
    </lineage>
</organism>
<evidence type="ECO:0000313" key="1">
    <source>
        <dbReference type="EMBL" id="KAK3722154.1"/>
    </source>
</evidence>
<protein>
    <submittedName>
        <fullName evidence="1">Uncharacterized protein</fullName>
    </submittedName>
</protein>
<keyword evidence="2" id="KW-1185">Reference proteome</keyword>
<sequence length="181" mass="18833">MAAQPTPASQAISETAKAEGGPAKGSTSAQMQSQVGKTRNFEQAAQEVGSKMQVAPETVTSEDAAKLHSREARAMGQANPPPGSISADAEHLAAVNEGRARPQTDGQIDSATQSAADRVQNLQNEAAKVAPKMANDPEHVTKEEADTLHSREQRAFGQTSKGGIASQAQSMASENQKKGTV</sequence>
<dbReference type="EMBL" id="JAUTXU010000014">
    <property type="protein sequence ID" value="KAK3722154.1"/>
    <property type="molecule type" value="Genomic_DNA"/>
</dbReference>
<name>A0ACC3NS56_9PEZI</name>
<dbReference type="Proteomes" id="UP001281147">
    <property type="component" value="Unassembled WGS sequence"/>
</dbReference>
<proteinExistence type="predicted"/>